<accession>A0A840CJ06</accession>
<organism evidence="1 2">
    <name type="scientific">Actibacterium naphthalenivorans</name>
    <dbReference type="NCBI Taxonomy" id="1614693"/>
    <lineage>
        <taxon>Bacteria</taxon>
        <taxon>Pseudomonadati</taxon>
        <taxon>Pseudomonadota</taxon>
        <taxon>Alphaproteobacteria</taxon>
        <taxon>Rhodobacterales</taxon>
        <taxon>Roseobacteraceae</taxon>
        <taxon>Actibacterium</taxon>
    </lineage>
</organism>
<dbReference type="EMBL" id="JACIEQ010000003">
    <property type="protein sequence ID" value="MBB4022756.1"/>
    <property type="molecule type" value="Genomic_DNA"/>
</dbReference>
<dbReference type="InterPro" id="IPR045441">
    <property type="entry name" value="DUF6506"/>
</dbReference>
<reference evidence="1" key="1">
    <citation type="submission" date="2020-08" db="EMBL/GenBank/DDBJ databases">
        <title>Genomic Encyclopedia of Type Strains, Phase IV (KMG-IV): sequencing the most valuable type-strain genomes for metagenomic binning, comparative biology and taxonomic classification.</title>
        <authorList>
            <person name="Goeker M."/>
        </authorList>
    </citation>
    <scope>NUCLEOTIDE SEQUENCE [LARGE SCALE GENOMIC DNA]</scope>
    <source>
        <strain evidence="1">DSM 105040</strain>
    </source>
</reference>
<keyword evidence="2" id="KW-1185">Reference proteome</keyword>
<dbReference type="RefSeq" id="WP_054539901.1">
    <property type="nucleotide sequence ID" value="NZ_JACIEQ010000003.1"/>
</dbReference>
<protein>
    <submittedName>
        <fullName evidence="1">Uncharacterized protein</fullName>
    </submittedName>
</protein>
<dbReference type="AlphaFoldDB" id="A0A840CJ06"/>
<evidence type="ECO:0000313" key="1">
    <source>
        <dbReference type="EMBL" id="MBB4022756.1"/>
    </source>
</evidence>
<gene>
    <name evidence="1" type="ORF">GGR17_002575</name>
</gene>
<comment type="caution">
    <text evidence="1">The sequence shown here is derived from an EMBL/GenBank/DDBJ whole genome shotgun (WGS) entry which is preliminary data.</text>
</comment>
<dbReference type="Proteomes" id="UP000585681">
    <property type="component" value="Unassembled WGS sequence"/>
</dbReference>
<name>A0A840CJ06_9RHOB</name>
<evidence type="ECO:0000313" key="2">
    <source>
        <dbReference type="Proteomes" id="UP000585681"/>
    </source>
</evidence>
<dbReference type="Pfam" id="PF20116">
    <property type="entry name" value="DUF6506"/>
    <property type="match status" value="1"/>
</dbReference>
<sequence>MSLKAAFIFLAGGADADTHRQVVSTPTVNLTVVGVENYAQAEAVAAELVADGIGAIELCGGFGISGTERIRQAVGGKAAIGVVRFDIHPGIGNVSGDTLFG</sequence>
<proteinExistence type="predicted"/>